<dbReference type="SUPFAM" id="SSF51735">
    <property type="entry name" value="NAD(P)-binding Rossmann-fold domains"/>
    <property type="match status" value="1"/>
</dbReference>
<reference evidence="7 8" key="1">
    <citation type="journal article" date="2018" name="J. Invertebr. Pathol.">
        <title>New genotyping method for the causative agent of crayfish plague (Aphanomyces astaci) based on whole genome data.</title>
        <authorList>
            <person name="Minardi D."/>
            <person name="Studholme D.J."/>
            <person name="van der Giezen M."/>
            <person name="Pretto T."/>
            <person name="Oidtmann B."/>
        </authorList>
    </citation>
    <scope>NUCLEOTIDE SEQUENCE [LARGE SCALE GENOMIC DNA]</scope>
    <source>
        <strain evidence="7 8">KB13</strain>
    </source>
</reference>
<dbReference type="PANTHER" id="PTHR43715">
    <property type="entry name" value="GDP-MANNOSE 4,6-DEHYDRATASE"/>
    <property type="match status" value="1"/>
</dbReference>
<dbReference type="FunFam" id="3.40.50.720:FF:000924">
    <property type="entry name" value="GDP-mannose 4,6 dehydratase"/>
    <property type="match status" value="1"/>
</dbReference>
<dbReference type="GO" id="GO:0008446">
    <property type="term" value="F:GDP-mannose 4,6-dehydratase activity"/>
    <property type="evidence" value="ECO:0007669"/>
    <property type="project" value="UniProtKB-EC"/>
</dbReference>
<name>A0A9X8DN21_APHAT</name>
<dbReference type="GO" id="GO:0042351">
    <property type="term" value="P:'de novo' GDP-L-fucose biosynthetic process"/>
    <property type="evidence" value="ECO:0007669"/>
    <property type="project" value="TreeGrafter"/>
</dbReference>
<evidence type="ECO:0000256" key="1">
    <source>
        <dbReference type="ARBA" id="ARBA00001937"/>
    </source>
</evidence>
<comment type="cofactor">
    <cofactor evidence="1">
        <name>NADP(+)</name>
        <dbReference type="ChEBI" id="CHEBI:58349"/>
    </cofactor>
</comment>
<sequence length="323" mass="35934">MGLLGASQQERTPKPARQRLPSGYALDATKEYECLDRVALITGITGQDGSYLSELLLSKGYIVHGIIRRSSSFNTGRINHLYKDPHLNGVRLFLHYGDLSDSSNLCSIVSTVQPHEVYNLGAMSHVKVSFEMPEYTADIDGLGTLRLLNAIRTCGRPDTSVPQNEDTPFHPRSPYGVAKQYAFWTVVNYREAYGMYCVNGILFNHESPRRGPTFVTRKVFCHSVREFIEVAFAAVGLPVRWEGGPMGSVDEVGVVGSDQRVVIRVDPKYFRPAEVDLLLGDASKAKRVLPWEPSTTFEALVAEMIQSDMHDIAQRSNHVATTQ</sequence>
<dbReference type="EC" id="4.2.1.47" evidence="3"/>
<evidence type="ECO:0000256" key="3">
    <source>
        <dbReference type="ARBA" id="ARBA00011989"/>
    </source>
</evidence>
<gene>
    <name evidence="7" type="ORF">DYB28_011070</name>
</gene>
<dbReference type="PANTHER" id="PTHR43715:SF1">
    <property type="entry name" value="GDP-MANNOSE 4,6 DEHYDRATASE"/>
    <property type="match status" value="1"/>
</dbReference>
<accession>A0A9X8DN21</accession>
<dbReference type="InterPro" id="IPR016040">
    <property type="entry name" value="NAD(P)-bd_dom"/>
</dbReference>
<comment type="similarity">
    <text evidence="2">Belongs to the NAD(P)-dependent epimerase/dehydratase family. GDP-mannose 4,6-dehydratase subfamily.</text>
</comment>
<dbReference type="AlphaFoldDB" id="A0A9X8DN21"/>
<feature type="compositionally biased region" description="Polar residues" evidence="5">
    <location>
        <begin position="1"/>
        <end position="10"/>
    </location>
</feature>
<feature type="domain" description="NAD(P)-binding" evidence="6">
    <location>
        <begin position="222"/>
        <end position="304"/>
    </location>
</feature>
<feature type="region of interest" description="Disordered" evidence="5">
    <location>
        <begin position="1"/>
        <end position="21"/>
    </location>
</feature>
<dbReference type="EMBL" id="QUTI01040415">
    <property type="protein sequence ID" value="RLO00435.1"/>
    <property type="molecule type" value="Genomic_DNA"/>
</dbReference>
<evidence type="ECO:0000259" key="6">
    <source>
        <dbReference type="Pfam" id="PF16363"/>
    </source>
</evidence>
<dbReference type="InterPro" id="IPR006368">
    <property type="entry name" value="GDP_Man_deHydtase"/>
</dbReference>
<feature type="domain" description="NAD(P)-binding" evidence="6">
    <location>
        <begin position="40"/>
        <end position="219"/>
    </location>
</feature>
<dbReference type="Pfam" id="PF16363">
    <property type="entry name" value="GDP_Man_Dehyd"/>
    <property type="match status" value="2"/>
</dbReference>
<protein>
    <recommendedName>
        <fullName evidence="3">GDP-mannose 4,6-dehydratase</fullName>
        <ecNumber evidence="3">4.2.1.47</ecNumber>
    </recommendedName>
</protein>
<evidence type="ECO:0000256" key="4">
    <source>
        <dbReference type="ARBA" id="ARBA00023239"/>
    </source>
</evidence>
<comment type="caution">
    <text evidence="7">The sequence shown here is derived from an EMBL/GenBank/DDBJ whole genome shotgun (WGS) entry which is preliminary data.</text>
</comment>
<organism evidence="7 8">
    <name type="scientific">Aphanomyces astaci</name>
    <name type="common">Crayfish plague agent</name>
    <dbReference type="NCBI Taxonomy" id="112090"/>
    <lineage>
        <taxon>Eukaryota</taxon>
        <taxon>Sar</taxon>
        <taxon>Stramenopiles</taxon>
        <taxon>Oomycota</taxon>
        <taxon>Saprolegniomycetes</taxon>
        <taxon>Saprolegniales</taxon>
        <taxon>Verrucalvaceae</taxon>
        <taxon>Aphanomyces</taxon>
    </lineage>
</organism>
<dbReference type="Proteomes" id="UP000275652">
    <property type="component" value="Unassembled WGS sequence"/>
</dbReference>
<dbReference type="CDD" id="cd05260">
    <property type="entry name" value="GDP_MD_SDR_e"/>
    <property type="match status" value="1"/>
</dbReference>
<evidence type="ECO:0000256" key="2">
    <source>
        <dbReference type="ARBA" id="ARBA00009263"/>
    </source>
</evidence>
<dbReference type="Gene3D" id="3.40.50.720">
    <property type="entry name" value="NAD(P)-binding Rossmann-like Domain"/>
    <property type="match status" value="2"/>
</dbReference>
<keyword evidence="4" id="KW-0456">Lyase</keyword>
<dbReference type="Gene3D" id="3.90.25.10">
    <property type="entry name" value="UDP-galactose 4-epimerase, domain 1"/>
    <property type="match status" value="1"/>
</dbReference>
<evidence type="ECO:0000313" key="8">
    <source>
        <dbReference type="Proteomes" id="UP000275652"/>
    </source>
</evidence>
<proteinExistence type="inferred from homology"/>
<evidence type="ECO:0000313" key="7">
    <source>
        <dbReference type="EMBL" id="RLO00435.1"/>
    </source>
</evidence>
<dbReference type="InterPro" id="IPR036291">
    <property type="entry name" value="NAD(P)-bd_dom_sf"/>
</dbReference>
<evidence type="ECO:0000256" key="5">
    <source>
        <dbReference type="SAM" id="MobiDB-lite"/>
    </source>
</evidence>